<comment type="caution">
    <text evidence="1">The sequence shown here is derived from an EMBL/GenBank/DDBJ whole genome shotgun (WGS) entry which is preliminary data.</text>
</comment>
<evidence type="ECO:0000313" key="1">
    <source>
        <dbReference type="EMBL" id="MPM40463.1"/>
    </source>
</evidence>
<dbReference type="AlphaFoldDB" id="A0A644ZP43"/>
<reference evidence="1" key="1">
    <citation type="submission" date="2019-08" db="EMBL/GenBank/DDBJ databases">
        <authorList>
            <person name="Kucharzyk K."/>
            <person name="Murdoch R.W."/>
            <person name="Higgins S."/>
            <person name="Loffler F."/>
        </authorList>
    </citation>
    <scope>NUCLEOTIDE SEQUENCE</scope>
</reference>
<gene>
    <name evidence="1" type="ORF">SDC9_87107</name>
</gene>
<protein>
    <submittedName>
        <fullName evidence="1">Uncharacterized protein</fullName>
    </submittedName>
</protein>
<sequence>MPFIQQILKSDSLSIVGLEKNTGKTVCLNYVLERLKGYKVKMAVTSIGIDGESRDQVTNTQKPEIFLNENTIFATSEKHYKERRLISELISIGSEMTSLGRIVTACTKYEGKVLLSGPSSTASLSRWMTETRKTTEADLIIVDGALSRLSLASPAVCSSMILSTGAALSSNIKTLVNKTAYVVELIKVDITKHFKVLTSDKFTNGIFVLCNNEWIKLKTESSLVFNGEDASLIEDSEAVYITGALTDRFLNLVSQKKGTLLPEVIVKDFTKIFVSEPILRNFSKRGGKIKVLSKSSLIAVCVNPLSPAGFKLDSDTLCKELSDKIELPVYDIVKNGYEA</sequence>
<organism evidence="1">
    <name type="scientific">bioreactor metagenome</name>
    <dbReference type="NCBI Taxonomy" id="1076179"/>
    <lineage>
        <taxon>unclassified sequences</taxon>
        <taxon>metagenomes</taxon>
        <taxon>ecological metagenomes</taxon>
    </lineage>
</organism>
<name>A0A644ZP43_9ZZZZ</name>
<accession>A0A644ZP43</accession>
<proteinExistence type="predicted"/>
<dbReference type="EMBL" id="VSSQ01009010">
    <property type="protein sequence ID" value="MPM40463.1"/>
    <property type="molecule type" value="Genomic_DNA"/>
</dbReference>